<evidence type="ECO:0000256" key="1">
    <source>
        <dbReference type="SAM" id="MobiDB-lite"/>
    </source>
</evidence>
<proteinExistence type="predicted"/>
<feature type="region of interest" description="Disordered" evidence="1">
    <location>
        <begin position="111"/>
        <end position="137"/>
    </location>
</feature>
<dbReference type="EMBL" id="CM004470">
    <property type="protein sequence ID" value="OCT89422.1"/>
    <property type="molecule type" value="Genomic_DNA"/>
</dbReference>
<organism evidence="2 3">
    <name type="scientific">Xenopus laevis</name>
    <name type="common">African clawed frog</name>
    <dbReference type="NCBI Taxonomy" id="8355"/>
    <lineage>
        <taxon>Eukaryota</taxon>
        <taxon>Metazoa</taxon>
        <taxon>Chordata</taxon>
        <taxon>Craniata</taxon>
        <taxon>Vertebrata</taxon>
        <taxon>Euteleostomi</taxon>
        <taxon>Amphibia</taxon>
        <taxon>Batrachia</taxon>
        <taxon>Anura</taxon>
        <taxon>Pipoidea</taxon>
        <taxon>Pipidae</taxon>
        <taxon>Xenopodinae</taxon>
        <taxon>Xenopus</taxon>
        <taxon>Xenopus</taxon>
    </lineage>
</organism>
<evidence type="ECO:0000313" key="3">
    <source>
        <dbReference type="Proteomes" id="UP000694892"/>
    </source>
</evidence>
<name>A0A974DCT0_XENLA</name>
<feature type="compositionally biased region" description="Basic residues" evidence="1">
    <location>
        <begin position="119"/>
        <end position="128"/>
    </location>
</feature>
<protein>
    <submittedName>
        <fullName evidence="2">Uncharacterized protein</fullName>
    </submittedName>
</protein>
<accession>A0A974DCT0</accession>
<evidence type="ECO:0000313" key="2">
    <source>
        <dbReference type="EMBL" id="OCT89422.1"/>
    </source>
</evidence>
<gene>
    <name evidence="2" type="ORF">XELAEV_18018043mg</name>
</gene>
<sequence length="137" mass="16147">MRTEQVESEIMDRKTQKFKRDYEQKRIYNWSRFIGKGKRNFNNTSTPLHQRSIFKSSSCKHVSFSETDFESSNSLREQDIGACSSSLLSSQEIRESRVFEVFSGNYDTSYVSKNEKKKNSNHKQKWQNKGRSYSSES</sequence>
<reference evidence="3" key="1">
    <citation type="journal article" date="2016" name="Nature">
        <title>Genome evolution in the allotetraploid frog Xenopus laevis.</title>
        <authorList>
            <person name="Session A.M."/>
            <person name="Uno Y."/>
            <person name="Kwon T."/>
            <person name="Chapman J.A."/>
            <person name="Toyoda A."/>
            <person name="Takahashi S."/>
            <person name="Fukui A."/>
            <person name="Hikosaka A."/>
            <person name="Suzuki A."/>
            <person name="Kondo M."/>
            <person name="van Heeringen S.J."/>
            <person name="Quigley I."/>
            <person name="Heinz S."/>
            <person name="Ogino H."/>
            <person name="Ochi H."/>
            <person name="Hellsten U."/>
            <person name="Lyons J.B."/>
            <person name="Simakov O."/>
            <person name="Putnam N."/>
            <person name="Stites J."/>
            <person name="Kuroki Y."/>
            <person name="Tanaka T."/>
            <person name="Michiue T."/>
            <person name="Watanabe M."/>
            <person name="Bogdanovic O."/>
            <person name="Lister R."/>
            <person name="Georgiou G."/>
            <person name="Paranjpe S.S."/>
            <person name="van Kruijsbergen I."/>
            <person name="Shu S."/>
            <person name="Carlson J."/>
            <person name="Kinoshita T."/>
            <person name="Ohta Y."/>
            <person name="Mawaribuchi S."/>
            <person name="Jenkins J."/>
            <person name="Grimwood J."/>
            <person name="Schmutz J."/>
            <person name="Mitros T."/>
            <person name="Mozaffari S.V."/>
            <person name="Suzuki Y."/>
            <person name="Haramoto Y."/>
            <person name="Yamamoto T.S."/>
            <person name="Takagi C."/>
            <person name="Heald R."/>
            <person name="Miller K."/>
            <person name="Haudenschild C."/>
            <person name="Kitzman J."/>
            <person name="Nakayama T."/>
            <person name="Izutsu Y."/>
            <person name="Robert J."/>
            <person name="Fortriede J."/>
            <person name="Burns K."/>
            <person name="Lotay V."/>
            <person name="Karimi K."/>
            <person name="Yasuoka Y."/>
            <person name="Dichmann D.S."/>
            <person name="Flajnik M.F."/>
            <person name="Houston D.W."/>
            <person name="Shendure J."/>
            <person name="DuPasquier L."/>
            <person name="Vize P.D."/>
            <person name="Zorn A.M."/>
            <person name="Ito M."/>
            <person name="Marcotte E.M."/>
            <person name="Wallingford J.B."/>
            <person name="Ito Y."/>
            <person name="Asashima M."/>
            <person name="Ueno N."/>
            <person name="Matsuda Y."/>
            <person name="Veenstra G.J."/>
            <person name="Fujiyama A."/>
            <person name="Harland R.M."/>
            <person name="Taira M."/>
            <person name="Rokhsar D.S."/>
        </authorList>
    </citation>
    <scope>NUCLEOTIDE SEQUENCE [LARGE SCALE GENOMIC DNA]</scope>
    <source>
        <strain evidence="3">J</strain>
    </source>
</reference>
<dbReference type="Proteomes" id="UP000694892">
    <property type="component" value="Chromosome 3L"/>
</dbReference>
<dbReference type="AlphaFoldDB" id="A0A974DCT0"/>